<accession>A0A915C7G3</accession>
<keyword evidence="1" id="KW-1185">Reference proteome</keyword>
<dbReference type="AlphaFoldDB" id="A0A915C7G3"/>
<evidence type="ECO:0000313" key="1">
    <source>
        <dbReference type="Proteomes" id="UP000887569"/>
    </source>
</evidence>
<dbReference type="WBParaSite" id="PgR099_g035_t01">
    <property type="protein sequence ID" value="PgR099_g035_t01"/>
    <property type="gene ID" value="PgR099_g035"/>
</dbReference>
<proteinExistence type="predicted"/>
<name>A0A915C7G3_PARUN</name>
<protein>
    <submittedName>
        <fullName evidence="2">Uncharacterized protein</fullName>
    </submittedName>
</protein>
<reference evidence="2" key="1">
    <citation type="submission" date="2022-11" db="UniProtKB">
        <authorList>
            <consortium name="WormBaseParasite"/>
        </authorList>
    </citation>
    <scope>IDENTIFICATION</scope>
</reference>
<dbReference type="Proteomes" id="UP000887569">
    <property type="component" value="Unplaced"/>
</dbReference>
<organism evidence="1 2">
    <name type="scientific">Parascaris univalens</name>
    <name type="common">Nematode worm</name>
    <dbReference type="NCBI Taxonomy" id="6257"/>
    <lineage>
        <taxon>Eukaryota</taxon>
        <taxon>Metazoa</taxon>
        <taxon>Ecdysozoa</taxon>
        <taxon>Nematoda</taxon>
        <taxon>Chromadorea</taxon>
        <taxon>Rhabditida</taxon>
        <taxon>Spirurina</taxon>
        <taxon>Ascaridomorpha</taxon>
        <taxon>Ascaridoidea</taxon>
        <taxon>Ascarididae</taxon>
        <taxon>Parascaris</taxon>
    </lineage>
</organism>
<sequence length="49" mass="5595">MPCPGELNAFLVAGFVFTIRRINQCHIAKFAYITSVYIQLQMILCSCLR</sequence>
<evidence type="ECO:0000313" key="2">
    <source>
        <dbReference type="WBParaSite" id="PgR099_g035_t01"/>
    </source>
</evidence>